<accession>A0A179B2X0</accession>
<protein>
    <submittedName>
        <fullName evidence="1">Uncharacterized protein</fullName>
    </submittedName>
</protein>
<name>A0A179B2X0_9ACTO</name>
<comment type="caution">
    <text evidence="1">The sequence shown here is derived from an EMBL/GenBank/DDBJ whole genome shotgun (WGS) entry which is preliminary data.</text>
</comment>
<keyword evidence="2" id="KW-1185">Reference proteome</keyword>
<evidence type="ECO:0000313" key="1">
    <source>
        <dbReference type="EMBL" id="OAP85735.1"/>
    </source>
</evidence>
<organism evidence="1 2">
    <name type="scientific">Peptidiphaga gingivicola</name>
    <dbReference type="NCBI Taxonomy" id="2741497"/>
    <lineage>
        <taxon>Bacteria</taxon>
        <taxon>Bacillati</taxon>
        <taxon>Actinomycetota</taxon>
        <taxon>Actinomycetes</taxon>
        <taxon>Actinomycetales</taxon>
        <taxon>Actinomycetaceae</taxon>
        <taxon>Peptidiphaga</taxon>
    </lineage>
</organism>
<dbReference type="Proteomes" id="UP000078368">
    <property type="component" value="Unassembled WGS sequence"/>
</dbReference>
<dbReference type="AlphaFoldDB" id="A0A179B2X0"/>
<dbReference type="RefSeq" id="WP_064230721.1">
    <property type="nucleotide sequence ID" value="NZ_LVZK01000001.1"/>
</dbReference>
<reference evidence="1 2" key="1">
    <citation type="submission" date="2016-04" db="EMBL/GenBank/DDBJ databases">
        <title>Peptidophaga gingivicola gen. nov., sp. nov., isolated from human subgingival plaque.</title>
        <authorList>
            <person name="Beall C.J."/>
            <person name="Mokrzan E.M."/>
            <person name="Griffen A.L."/>
            <person name="Leys E.J."/>
        </authorList>
    </citation>
    <scope>NUCLEOTIDE SEQUENCE [LARGE SCALE GENOMIC DNA]</scope>
    <source>
        <strain evidence="1 2">BA112</strain>
    </source>
</reference>
<gene>
    <name evidence="1" type="ORF">A4H34_00600</name>
</gene>
<sequence length="97" mass="10765">MSKFAIDEDEMDDLGEGLDSLSEVYDDVETPCPVPAFGHPSLDEAYREFADAATERIGGLSDWCEETSEAVSDTSQMAEETDGEWAKQFTSQVQKFQ</sequence>
<proteinExistence type="predicted"/>
<dbReference type="STRING" id="1823756.A4H34_00600"/>
<dbReference type="EMBL" id="LVZK01000001">
    <property type="protein sequence ID" value="OAP85735.1"/>
    <property type="molecule type" value="Genomic_DNA"/>
</dbReference>
<evidence type="ECO:0000313" key="2">
    <source>
        <dbReference type="Proteomes" id="UP000078368"/>
    </source>
</evidence>